<dbReference type="PANTHER" id="PTHR12316">
    <property type="entry name" value="NINJURIN-RELATED"/>
    <property type="match status" value="1"/>
</dbReference>
<dbReference type="Proteomes" id="UP001151699">
    <property type="component" value="Chromosome A"/>
</dbReference>
<evidence type="ECO:0000256" key="4">
    <source>
        <dbReference type="ARBA" id="ARBA00022889"/>
    </source>
</evidence>
<comment type="similarity">
    <text evidence="2">Belongs to the ninjurin family.</text>
</comment>
<proteinExistence type="inferred from homology"/>
<reference evidence="8" key="1">
    <citation type="submission" date="2022-07" db="EMBL/GenBank/DDBJ databases">
        <authorList>
            <person name="Trinca V."/>
            <person name="Uliana J.V.C."/>
            <person name="Torres T.T."/>
            <person name="Ward R.J."/>
            <person name="Monesi N."/>
        </authorList>
    </citation>
    <scope>NUCLEOTIDE SEQUENCE</scope>
    <source>
        <strain evidence="8">HSMRA1968</strain>
        <tissue evidence="8">Whole embryos</tissue>
    </source>
</reference>
<dbReference type="GO" id="GO:0042246">
    <property type="term" value="P:tissue regeneration"/>
    <property type="evidence" value="ECO:0007669"/>
    <property type="project" value="InterPro"/>
</dbReference>
<keyword evidence="9" id="KW-1185">Reference proteome</keyword>
<feature type="transmembrane region" description="Helical" evidence="7">
    <location>
        <begin position="77"/>
        <end position="95"/>
    </location>
</feature>
<evidence type="ECO:0000256" key="1">
    <source>
        <dbReference type="ARBA" id="ARBA00004141"/>
    </source>
</evidence>
<accession>A0A9Q0NBF0</accession>
<evidence type="ECO:0000313" key="9">
    <source>
        <dbReference type="Proteomes" id="UP001151699"/>
    </source>
</evidence>
<dbReference type="GO" id="GO:0016020">
    <property type="term" value="C:membrane"/>
    <property type="evidence" value="ECO:0007669"/>
    <property type="project" value="UniProtKB-SubCell"/>
</dbReference>
<name>A0A9Q0NBF0_9DIPT</name>
<keyword evidence="5 7" id="KW-1133">Transmembrane helix</keyword>
<dbReference type="AlphaFoldDB" id="A0A9Q0NBF0"/>
<evidence type="ECO:0000313" key="8">
    <source>
        <dbReference type="EMBL" id="KAJ6646309.1"/>
    </source>
</evidence>
<gene>
    <name evidence="8" type="primary">NijB</name>
    <name evidence="8" type="ORF">Bhyg_01520</name>
</gene>
<evidence type="ECO:0000256" key="3">
    <source>
        <dbReference type="ARBA" id="ARBA00022692"/>
    </source>
</evidence>
<dbReference type="InterPro" id="IPR007007">
    <property type="entry name" value="Ninjurin"/>
</dbReference>
<keyword evidence="4" id="KW-0130">Cell adhesion</keyword>
<protein>
    <submittedName>
        <fullName evidence="8">Ninjurin-B</fullName>
    </submittedName>
</protein>
<dbReference type="OrthoDB" id="6114058at2759"/>
<evidence type="ECO:0000256" key="7">
    <source>
        <dbReference type="SAM" id="Phobius"/>
    </source>
</evidence>
<organism evidence="8 9">
    <name type="scientific">Pseudolycoriella hygida</name>
    <dbReference type="NCBI Taxonomy" id="35572"/>
    <lineage>
        <taxon>Eukaryota</taxon>
        <taxon>Metazoa</taxon>
        <taxon>Ecdysozoa</taxon>
        <taxon>Arthropoda</taxon>
        <taxon>Hexapoda</taxon>
        <taxon>Insecta</taxon>
        <taxon>Pterygota</taxon>
        <taxon>Neoptera</taxon>
        <taxon>Endopterygota</taxon>
        <taxon>Diptera</taxon>
        <taxon>Nematocera</taxon>
        <taxon>Sciaroidea</taxon>
        <taxon>Sciaridae</taxon>
        <taxon>Pseudolycoriella</taxon>
    </lineage>
</organism>
<keyword evidence="6 7" id="KW-0472">Membrane</keyword>
<keyword evidence="3 7" id="KW-0812">Transmembrane</keyword>
<feature type="transmembrane region" description="Helical" evidence="7">
    <location>
        <begin position="35"/>
        <end position="57"/>
    </location>
</feature>
<dbReference type="PANTHER" id="PTHR12316:SF1">
    <property type="entry name" value="NINJURIN-B"/>
    <property type="match status" value="1"/>
</dbReference>
<sequence>MNKGIAEGMMDIALLTANSNQLRFIISYNLESKTYYLSLGLIITSLILQITVGFGLIYKNYNTKKKRNHRTSKTKQFLVSLIFMITVINVLAAAFTTTDKLSN</sequence>
<comment type="subcellular location">
    <subcellularLocation>
        <location evidence="1">Membrane</location>
        <topology evidence="1">Multi-pass membrane protein</topology>
    </subcellularLocation>
</comment>
<evidence type="ECO:0000256" key="6">
    <source>
        <dbReference type="ARBA" id="ARBA00023136"/>
    </source>
</evidence>
<evidence type="ECO:0000256" key="2">
    <source>
        <dbReference type="ARBA" id="ARBA00008141"/>
    </source>
</evidence>
<dbReference type="GO" id="GO:0007155">
    <property type="term" value="P:cell adhesion"/>
    <property type="evidence" value="ECO:0007669"/>
    <property type="project" value="UniProtKB-KW"/>
</dbReference>
<comment type="caution">
    <text evidence="8">The sequence shown here is derived from an EMBL/GenBank/DDBJ whole genome shotgun (WGS) entry which is preliminary data.</text>
</comment>
<dbReference type="EMBL" id="WJQU01000001">
    <property type="protein sequence ID" value="KAJ6646309.1"/>
    <property type="molecule type" value="Genomic_DNA"/>
</dbReference>
<dbReference type="Pfam" id="PF04923">
    <property type="entry name" value="Ninjurin"/>
    <property type="match status" value="1"/>
</dbReference>
<evidence type="ECO:0000256" key="5">
    <source>
        <dbReference type="ARBA" id="ARBA00022989"/>
    </source>
</evidence>